<reference evidence="1 2" key="1">
    <citation type="submission" date="2019-03" db="EMBL/GenBank/DDBJ databases">
        <title>First draft genome of Liparis tanakae, snailfish: a comprehensive survey of snailfish specific genes.</title>
        <authorList>
            <person name="Kim W."/>
            <person name="Song I."/>
            <person name="Jeong J.-H."/>
            <person name="Kim D."/>
            <person name="Kim S."/>
            <person name="Ryu S."/>
            <person name="Song J.Y."/>
            <person name="Lee S.K."/>
        </authorList>
    </citation>
    <scope>NUCLEOTIDE SEQUENCE [LARGE SCALE GENOMIC DNA]</scope>
    <source>
        <tissue evidence="1">Muscle</tissue>
    </source>
</reference>
<gene>
    <name evidence="1" type="ORF">EYF80_030503</name>
</gene>
<evidence type="ECO:0000313" key="1">
    <source>
        <dbReference type="EMBL" id="TNN59315.1"/>
    </source>
</evidence>
<dbReference type="AlphaFoldDB" id="A0A4Z2H1Z3"/>
<name>A0A4Z2H1Z3_9TELE</name>
<evidence type="ECO:0000313" key="2">
    <source>
        <dbReference type="Proteomes" id="UP000314294"/>
    </source>
</evidence>
<dbReference type="Proteomes" id="UP000314294">
    <property type="component" value="Unassembled WGS sequence"/>
</dbReference>
<dbReference type="EMBL" id="SRLO01000359">
    <property type="protein sequence ID" value="TNN59315.1"/>
    <property type="molecule type" value="Genomic_DNA"/>
</dbReference>
<proteinExistence type="predicted"/>
<accession>A0A4Z2H1Z3</accession>
<protein>
    <submittedName>
        <fullName evidence="1">Uncharacterized protein</fullName>
    </submittedName>
</protein>
<organism evidence="1 2">
    <name type="scientific">Liparis tanakae</name>
    <name type="common">Tanaka's snailfish</name>
    <dbReference type="NCBI Taxonomy" id="230148"/>
    <lineage>
        <taxon>Eukaryota</taxon>
        <taxon>Metazoa</taxon>
        <taxon>Chordata</taxon>
        <taxon>Craniata</taxon>
        <taxon>Vertebrata</taxon>
        <taxon>Euteleostomi</taxon>
        <taxon>Actinopterygii</taxon>
        <taxon>Neopterygii</taxon>
        <taxon>Teleostei</taxon>
        <taxon>Neoteleostei</taxon>
        <taxon>Acanthomorphata</taxon>
        <taxon>Eupercaria</taxon>
        <taxon>Perciformes</taxon>
        <taxon>Cottioidei</taxon>
        <taxon>Cottales</taxon>
        <taxon>Liparidae</taxon>
        <taxon>Liparis</taxon>
    </lineage>
</organism>
<comment type="caution">
    <text evidence="1">The sequence shown here is derived from an EMBL/GenBank/DDBJ whole genome shotgun (WGS) entry which is preliminary data.</text>
</comment>
<keyword evidence="2" id="KW-1185">Reference proteome</keyword>
<sequence>MALLHHGCTLGCTVVKGGGGDMAFVEQRGGDVSADFKLRKAKLLGISDSFSIPSNTPLTGATDSEDVRSCCEWIFPWLSLNTAQTAEL</sequence>